<sequence>MPAAELEDWVKELLAAFDLADTRIDIDQVLSLAGVAAHTIVRPAAPLTTYVAGYAAGLAVGSSRSGELDAMDAADGLAREVLAARTDSPDNA</sequence>
<evidence type="ECO:0000259" key="1">
    <source>
        <dbReference type="Pfam" id="PF20058"/>
    </source>
</evidence>
<proteinExistence type="predicted"/>
<dbReference type="EMBL" id="JAVDYI010000001">
    <property type="protein sequence ID" value="MDR7357859.1"/>
    <property type="molecule type" value="Genomic_DNA"/>
</dbReference>
<comment type="caution">
    <text evidence="2">The sequence shown here is derived from an EMBL/GenBank/DDBJ whole genome shotgun (WGS) entry which is preliminary data.</text>
</comment>
<name>A0ABU2BKI5_9MICC</name>
<protein>
    <recommendedName>
        <fullName evidence="1">DUF6457 domain-containing protein</fullName>
    </recommendedName>
</protein>
<dbReference type="RefSeq" id="WP_264268524.1">
    <property type="nucleotide sequence ID" value="NZ_BAAAWO010000001.1"/>
</dbReference>
<evidence type="ECO:0000313" key="3">
    <source>
        <dbReference type="Proteomes" id="UP001183817"/>
    </source>
</evidence>
<evidence type="ECO:0000313" key="2">
    <source>
        <dbReference type="EMBL" id="MDR7357859.1"/>
    </source>
</evidence>
<organism evidence="2 3">
    <name type="scientific">Paeniglutamicibacter sulfureus</name>
    <dbReference type="NCBI Taxonomy" id="43666"/>
    <lineage>
        <taxon>Bacteria</taxon>
        <taxon>Bacillati</taxon>
        <taxon>Actinomycetota</taxon>
        <taxon>Actinomycetes</taxon>
        <taxon>Micrococcales</taxon>
        <taxon>Micrococcaceae</taxon>
        <taxon>Paeniglutamicibacter</taxon>
    </lineage>
</organism>
<dbReference type="Pfam" id="PF20058">
    <property type="entry name" value="DUF6457"/>
    <property type="match status" value="1"/>
</dbReference>
<reference evidence="2 3" key="1">
    <citation type="submission" date="2023-07" db="EMBL/GenBank/DDBJ databases">
        <title>Sequencing the genomes of 1000 actinobacteria strains.</title>
        <authorList>
            <person name="Klenk H.-P."/>
        </authorList>
    </citation>
    <scope>NUCLEOTIDE SEQUENCE [LARGE SCALE GENOMIC DNA]</scope>
    <source>
        <strain evidence="2 3">DSM 20167</strain>
    </source>
</reference>
<feature type="domain" description="DUF6457" evidence="1">
    <location>
        <begin position="3"/>
        <end position="84"/>
    </location>
</feature>
<accession>A0ABU2BKI5</accession>
<dbReference type="Proteomes" id="UP001183817">
    <property type="component" value="Unassembled WGS sequence"/>
</dbReference>
<keyword evidence="3" id="KW-1185">Reference proteome</keyword>
<dbReference type="InterPro" id="IPR045598">
    <property type="entry name" value="DUF6457"/>
</dbReference>
<gene>
    <name evidence="2" type="ORF">J2S64_001550</name>
</gene>